<reference evidence="3 4" key="1">
    <citation type="submission" date="2024-06" db="EMBL/GenBank/DDBJ databases">
        <title>The Natural Products Discovery Center: Release of the First 8490 Sequenced Strains for Exploring Actinobacteria Biosynthetic Diversity.</title>
        <authorList>
            <person name="Kalkreuter E."/>
            <person name="Kautsar S.A."/>
            <person name="Yang D."/>
            <person name="Bader C.D."/>
            <person name="Teijaro C.N."/>
            <person name="Fluegel L."/>
            <person name="Davis C.M."/>
            <person name="Simpson J.R."/>
            <person name="Lauterbach L."/>
            <person name="Steele A.D."/>
            <person name="Gui C."/>
            <person name="Meng S."/>
            <person name="Li G."/>
            <person name="Viehrig K."/>
            <person name="Ye F."/>
            <person name="Su P."/>
            <person name="Kiefer A.F."/>
            <person name="Nichols A."/>
            <person name="Cepeda A.J."/>
            <person name="Yan W."/>
            <person name="Fan B."/>
            <person name="Jiang Y."/>
            <person name="Adhikari A."/>
            <person name="Zheng C.-J."/>
            <person name="Schuster L."/>
            <person name="Cowan T.M."/>
            <person name="Smanski M.J."/>
            <person name="Chevrette M.G."/>
            <person name="De Carvalho L.P.S."/>
            <person name="Shen B."/>
        </authorList>
    </citation>
    <scope>NUCLEOTIDE SEQUENCE [LARGE SCALE GENOMIC DNA]</scope>
    <source>
        <strain evidence="3 4">NPDC006286</strain>
    </source>
</reference>
<proteinExistence type="predicted"/>
<comment type="caution">
    <text evidence="3">The sequence shown here is derived from an EMBL/GenBank/DDBJ whole genome shotgun (WGS) entry which is preliminary data.</text>
</comment>
<dbReference type="Proteomes" id="UP001550348">
    <property type="component" value="Unassembled WGS sequence"/>
</dbReference>
<dbReference type="RefSeq" id="WP_355668701.1">
    <property type="nucleotide sequence ID" value="NZ_JBEXRX010000416.1"/>
</dbReference>
<keyword evidence="4" id="KW-1185">Reference proteome</keyword>
<evidence type="ECO:0000313" key="3">
    <source>
        <dbReference type="EMBL" id="MEU0157251.1"/>
    </source>
</evidence>
<organism evidence="3 4">
    <name type="scientific">Micromonospora fulviviridis</name>
    <dbReference type="NCBI Taxonomy" id="47860"/>
    <lineage>
        <taxon>Bacteria</taxon>
        <taxon>Bacillati</taxon>
        <taxon>Actinomycetota</taxon>
        <taxon>Actinomycetes</taxon>
        <taxon>Micromonosporales</taxon>
        <taxon>Micromonosporaceae</taxon>
        <taxon>Micromonospora</taxon>
    </lineage>
</organism>
<gene>
    <name evidence="3" type="ORF">ABZ071_36530</name>
</gene>
<dbReference type="InterPro" id="IPR002560">
    <property type="entry name" value="Transposase_DDE"/>
</dbReference>
<name>A0ABV2VWS9_9ACTN</name>
<evidence type="ECO:0000256" key="1">
    <source>
        <dbReference type="SAM" id="MobiDB-lite"/>
    </source>
</evidence>
<feature type="region of interest" description="Disordered" evidence="1">
    <location>
        <begin position="1"/>
        <end position="20"/>
    </location>
</feature>
<accession>A0ABV2VWS9</accession>
<protein>
    <submittedName>
        <fullName evidence="3">Transposase</fullName>
    </submittedName>
</protein>
<evidence type="ECO:0000259" key="2">
    <source>
        <dbReference type="Pfam" id="PF01610"/>
    </source>
</evidence>
<dbReference type="EMBL" id="JBEXRX010000416">
    <property type="protein sequence ID" value="MEU0157251.1"/>
    <property type="molecule type" value="Genomic_DNA"/>
</dbReference>
<feature type="domain" description="Transposase IS204/IS1001/IS1096/IS1165 DDE" evidence="2">
    <location>
        <begin position="16"/>
        <end position="55"/>
    </location>
</feature>
<sequence>MDVLTAAKAAPPSSPASSKTARWALWKNQPNLTDKQKATLASIQATNKPLYRAYLGCW</sequence>
<dbReference type="Pfam" id="PF01610">
    <property type="entry name" value="DDE_Tnp_ISL3"/>
    <property type="match status" value="1"/>
</dbReference>
<evidence type="ECO:0000313" key="4">
    <source>
        <dbReference type="Proteomes" id="UP001550348"/>
    </source>
</evidence>